<reference evidence="4 5" key="1">
    <citation type="submission" date="2019-02" db="EMBL/GenBank/DDBJ databases">
        <title>Sequencing the genomes of 1000 actinobacteria strains.</title>
        <authorList>
            <person name="Klenk H.-P."/>
        </authorList>
    </citation>
    <scope>NUCLEOTIDE SEQUENCE [LARGE SCALE GENOMIC DNA]</scope>
    <source>
        <strain evidence="4 5">DSM 18319</strain>
    </source>
</reference>
<dbReference type="Pfam" id="PF04024">
    <property type="entry name" value="PspC"/>
    <property type="match status" value="1"/>
</dbReference>
<proteinExistence type="predicted"/>
<feature type="domain" description="Phage shock protein PspC N-terminal" evidence="3">
    <location>
        <begin position="65"/>
        <end position="115"/>
    </location>
</feature>
<feature type="transmembrane region" description="Helical" evidence="2">
    <location>
        <begin position="86"/>
        <end position="113"/>
    </location>
</feature>
<keyword evidence="2" id="KW-1133">Transmembrane helix</keyword>
<feature type="transmembrane region" description="Helical" evidence="2">
    <location>
        <begin position="352"/>
        <end position="378"/>
    </location>
</feature>
<organism evidence="4 5">
    <name type="scientific">Microterricola gilva</name>
    <dbReference type="NCBI Taxonomy" id="393267"/>
    <lineage>
        <taxon>Bacteria</taxon>
        <taxon>Bacillati</taxon>
        <taxon>Actinomycetota</taxon>
        <taxon>Actinomycetes</taxon>
        <taxon>Micrococcales</taxon>
        <taxon>Microbacteriaceae</taxon>
        <taxon>Microterricola</taxon>
    </lineage>
</organism>
<dbReference type="RefSeq" id="WP_130506788.1">
    <property type="nucleotide sequence ID" value="NZ_SHLC01000001.1"/>
</dbReference>
<keyword evidence="5" id="KW-1185">Reference proteome</keyword>
<sequence>MKHDLPADLDADAAAGTAAGAASDTTDGGPAAPDFPAYSSSSDRDQHGGAPHGFFAWLRSLGVQRQPGWIGGVASGIAARIGIDPIIVRGILVVLAIFAAPVLLFYGIAWLLLPDSDGRIHLQRLLNGDPQPALAGIAIFVLLGLMTPLNAAAQSVLAGNFWTTGGWFWGWSGSSVIATIFNIAALAAITVFVVWLVRRSNANSRGGGAPAPTTLAGYSTAPATDGGGIRSGDSDAAATTMGDAAAGAAAGAAAESAAAVSAASATAPAGPLPTAEYEPVPPGAGASVDELAAWKLQHEAWRIERERFNRAQADADRAARSQWAAENKARSQAFAVQAAEHRRLRKLERPRTSAAAVFFTLGAALVAGAGSAIAAMGTPENADYAATIGVLVAALVASFAMIIAGIARRRSGFIAAVTMTLLLIGLVSATLPRNSEFLWPGQMIDNGYGNRTVTQPWGDLTIWVHDGNDLGIDPNVLSVTKANGDIYIRMDEDSSLSLTTSLSAGHTITVSSTGDGVNIPPEVIHAQVSGTNRLELGTIGPGAPADLILDASLSNGDIFIWQHVEAGSN</sequence>
<evidence type="ECO:0000313" key="5">
    <source>
        <dbReference type="Proteomes" id="UP000291483"/>
    </source>
</evidence>
<comment type="caution">
    <text evidence="4">The sequence shown here is derived from an EMBL/GenBank/DDBJ whole genome shotgun (WGS) entry which is preliminary data.</text>
</comment>
<feature type="transmembrane region" description="Helical" evidence="2">
    <location>
        <begin position="413"/>
        <end position="431"/>
    </location>
</feature>
<feature type="transmembrane region" description="Helical" evidence="2">
    <location>
        <begin position="173"/>
        <end position="197"/>
    </location>
</feature>
<dbReference type="Proteomes" id="UP000291483">
    <property type="component" value="Unassembled WGS sequence"/>
</dbReference>
<gene>
    <name evidence="4" type="ORF">EV379_2979</name>
</gene>
<keyword evidence="2" id="KW-0472">Membrane</keyword>
<evidence type="ECO:0000259" key="3">
    <source>
        <dbReference type="Pfam" id="PF04024"/>
    </source>
</evidence>
<feature type="region of interest" description="Disordered" evidence="1">
    <location>
        <begin position="16"/>
        <end position="46"/>
    </location>
</feature>
<accession>A0A4V2GB35</accession>
<evidence type="ECO:0000256" key="1">
    <source>
        <dbReference type="SAM" id="MobiDB-lite"/>
    </source>
</evidence>
<keyword evidence="2" id="KW-0812">Transmembrane</keyword>
<feature type="transmembrane region" description="Helical" evidence="2">
    <location>
        <begin position="133"/>
        <end position="153"/>
    </location>
</feature>
<dbReference type="AlphaFoldDB" id="A0A4V2GB35"/>
<dbReference type="OrthoDB" id="7359894at2"/>
<protein>
    <submittedName>
        <fullName evidence="4">Phage shock protein C (PspC) family protein</fullName>
    </submittedName>
</protein>
<dbReference type="InterPro" id="IPR007168">
    <property type="entry name" value="Phageshock_PspC_N"/>
</dbReference>
<evidence type="ECO:0000313" key="4">
    <source>
        <dbReference type="EMBL" id="RZU66616.1"/>
    </source>
</evidence>
<feature type="compositionally biased region" description="Low complexity" evidence="1">
    <location>
        <begin position="16"/>
        <end position="32"/>
    </location>
</feature>
<feature type="region of interest" description="Disordered" evidence="1">
    <location>
        <begin position="203"/>
        <end position="236"/>
    </location>
</feature>
<dbReference type="EMBL" id="SHLC01000001">
    <property type="protein sequence ID" value="RZU66616.1"/>
    <property type="molecule type" value="Genomic_DNA"/>
</dbReference>
<feature type="transmembrane region" description="Helical" evidence="2">
    <location>
        <begin position="384"/>
        <end position="406"/>
    </location>
</feature>
<name>A0A4V2GB35_9MICO</name>
<evidence type="ECO:0000256" key="2">
    <source>
        <dbReference type="SAM" id="Phobius"/>
    </source>
</evidence>